<protein>
    <submittedName>
        <fullName evidence="1">Uncharacterized protein</fullName>
    </submittedName>
</protein>
<keyword evidence="2" id="KW-1185">Reference proteome</keyword>
<gene>
    <name evidence="1" type="ORF">IPOD504_LOCUS6967</name>
</gene>
<reference evidence="1" key="1">
    <citation type="submission" date="2022-03" db="EMBL/GenBank/DDBJ databases">
        <authorList>
            <person name="Martin H S."/>
        </authorList>
    </citation>
    <scope>NUCLEOTIDE SEQUENCE</scope>
</reference>
<sequence>MPFMVTAGSSGNGIGSKLAKLNLNASGSASSCCSRSAFLLRLPLSRATLFTSFTSLSMNTCCLARNERVRWWSALPAVAGGCDAVKRDSTISY</sequence>
<organism evidence="1 2">
    <name type="scientific">Iphiclides podalirius</name>
    <name type="common">scarce swallowtail</name>
    <dbReference type="NCBI Taxonomy" id="110791"/>
    <lineage>
        <taxon>Eukaryota</taxon>
        <taxon>Metazoa</taxon>
        <taxon>Ecdysozoa</taxon>
        <taxon>Arthropoda</taxon>
        <taxon>Hexapoda</taxon>
        <taxon>Insecta</taxon>
        <taxon>Pterygota</taxon>
        <taxon>Neoptera</taxon>
        <taxon>Endopterygota</taxon>
        <taxon>Lepidoptera</taxon>
        <taxon>Glossata</taxon>
        <taxon>Ditrysia</taxon>
        <taxon>Papilionoidea</taxon>
        <taxon>Papilionidae</taxon>
        <taxon>Papilioninae</taxon>
        <taxon>Iphiclides</taxon>
    </lineage>
</organism>
<proteinExistence type="predicted"/>
<dbReference type="EMBL" id="OW152831">
    <property type="protein sequence ID" value="CAH2049623.1"/>
    <property type="molecule type" value="Genomic_DNA"/>
</dbReference>
<dbReference type="Proteomes" id="UP000837857">
    <property type="component" value="Chromosome 19"/>
</dbReference>
<evidence type="ECO:0000313" key="1">
    <source>
        <dbReference type="EMBL" id="CAH2049623.1"/>
    </source>
</evidence>
<feature type="non-terminal residue" evidence="1">
    <location>
        <position position="93"/>
    </location>
</feature>
<evidence type="ECO:0000313" key="2">
    <source>
        <dbReference type="Proteomes" id="UP000837857"/>
    </source>
</evidence>
<name>A0ABN8I6Q2_9NEOP</name>
<accession>A0ABN8I6Q2</accession>